<proteinExistence type="predicted"/>
<dbReference type="OMA" id="QKRKYEF"/>
<dbReference type="AlphaFoldDB" id="A0A8S1NGR0"/>
<name>A0A8S1NGR0_PARPR</name>
<accession>A0A8S1NGR0</accession>
<feature type="compositionally biased region" description="Basic residues" evidence="2">
    <location>
        <begin position="1"/>
        <end position="12"/>
    </location>
</feature>
<evidence type="ECO:0000313" key="4">
    <source>
        <dbReference type="Proteomes" id="UP000688137"/>
    </source>
</evidence>
<comment type="caution">
    <text evidence="3">The sequence shown here is derived from an EMBL/GenBank/DDBJ whole genome shotgun (WGS) entry which is preliminary data.</text>
</comment>
<feature type="coiled-coil region" evidence="1">
    <location>
        <begin position="203"/>
        <end position="230"/>
    </location>
</feature>
<evidence type="ECO:0000256" key="1">
    <source>
        <dbReference type="SAM" id="Coils"/>
    </source>
</evidence>
<evidence type="ECO:0000313" key="3">
    <source>
        <dbReference type="EMBL" id="CAD8089516.1"/>
    </source>
</evidence>
<protein>
    <submittedName>
        <fullName evidence="3">Uncharacterized protein</fullName>
    </submittedName>
</protein>
<feature type="compositionally biased region" description="Basic and acidic residues" evidence="2">
    <location>
        <begin position="13"/>
        <end position="29"/>
    </location>
</feature>
<dbReference type="Proteomes" id="UP000688137">
    <property type="component" value="Unassembled WGS sequence"/>
</dbReference>
<sequence length="282" mass="33334">MTHRQKRVKPGRPSKDDQKEGVEIQRSSDDENEYIADDSDCERIFSLLAKQSSYKNITKTGPTKTKKADEEQLAEASENVKKVLVDLQIEDPQFFFLSNQKRKYEFDNDKLVDKTEYKLIKKDEFGDQFKTLIHKINIVNKELDENFIDVLKEILIQYQDLVNQEVNSNTIIEKIIQTIKNPENQEKFQYLLTWQRLKSITKETRMNRAIEDLEEKRKEINKKTSDKVKKKHQEFIDSQKKELDEENSMDPLQYLITKLIIAFDKIIGRFDHIMLPGLIACK</sequence>
<gene>
    <name evidence="3" type="ORF">PPRIM_AZ9-3.1.T0830232</name>
</gene>
<keyword evidence="4" id="KW-1185">Reference proteome</keyword>
<organism evidence="3 4">
    <name type="scientific">Paramecium primaurelia</name>
    <dbReference type="NCBI Taxonomy" id="5886"/>
    <lineage>
        <taxon>Eukaryota</taxon>
        <taxon>Sar</taxon>
        <taxon>Alveolata</taxon>
        <taxon>Ciliophora</taxon>
        <taxon>Intramacronucleata</taxon>
        <taxon>Oligohymenophorea</taxon>
        <taxon>Peniculida</taxon>
        <taxon>Parameciidae</taxon>
        <taxon>Paramecium</taxon>
    </lineage>
</organism>
<feature type="region of interest" description="Disordered" evidence="2">
    <location>
        <begin position="1"/>
        <end position="35"/>
    </location>
</feature>
<keyword evidence="1" id="KW-0175">Coiled coil</keyword>
<evidence type="ECO:0000256" key="2">
    <source>
        <dbReference type="SAM" id="MobiDB-lite"/>
    </source>
</evidence>
<reference evidence="3" key="1">
    <citation type="submission" date="2021-01" db="EMBL/GenBank/DDBJ databases">
        <authorList>
            <consortium name="Genoscope - CEA"/>
            <person name="William W."/>
        </authorList>
    </citation>
    <scope>NUCLEOTIDE SEQUENCE</scope>
</reference>
<dbReference type="EMBL" id="CAJJDM010000086">
    <property type="protein sequence ID" value="CAD8089516.1"/>
    <property type="molecule type" value="Genomic_DNA"/>
</dbReference>